<feature type="transmembrane region" description="Helical" evidence="1">
    <location>
        <begin position="43"/>
        <end position="62"/>
    </location>
</feature>
<evidence type="ECO:0000313" key="2">
    <source>
        <dbReference type="EMBL" id="STY64729.1"/>
    </source>
</evidence>
<dbReference type="EMBL" id="UGPN01000002">
    <property type="protein sequence ID" value="STY64729.1"/>
    <property type="molecule type" value="Genomic_DNA"/>
</dbReference>
<accession>A0A378NB42</accession>
<keyword evidence="1" id="KW-0812">Transmembrane</keyword>
<keyword evidence="1" id="KW-1133">Transmembrane helix</keyword>
<proteinExistence type="predicted"/>
<keyword evidence="1" id="KW-0472">Membrane</keyword>
<evidence type="ECO:0000256" key="1">
    <source>
        <dbReference type="SAM" id="Phobius"/>
    </source>
</evidence>
<gene>
    <name evidence="2" type="ORF">NCTC10638_03919</name>
</gene>
<reference evidence="2 3" key="1">
    <citation type="submission" date="2018-06" db="EMBL/GenBank/DDBJ databases">
        <authorList>
            <consortium name="Pathogen Informatics"/>
            <person name="Doyle S."/>
        </authorList>
    </citation>
    <scope>NUCLEOTIDE SEQUENCE [LARGE SCALE GENOMIC DNA]</scope>
    <source>
        <strain evidence="2 3">NCTC10638</strain>
    </source>
</reference>
<dbReference type="AlphaFoldDB" id="A0A378NB42"/>
<protein>
    <submittedName>
        <fullName evidence="2">Uncharacterized protein</fullName>
    </submittedName>
</protein>
<dbReference type="Proteomes" id="UP000254802">
    <property type="component" value="Unassembled WGS sequence"/>
</dbReference>
<organism evidence="2 3">
    <name type="scientific">Mannheimia haemolytica</name>
    <name type="common">Pasteurella haemolytica</name>
    <dbReference type="NCBI Taxonomy" id="75985"/>
    <lineage>
        <taxon>Bacteria</taxon>
        <taxon>Pseudomonadati</taxon>
        <taxon>Pseudomonadota</taxon>
        <taxon>Gammaproteobacteria</taxon>
        <taxon>Pasteurellales</taxon>
        <taxon>Pasteurellaceae</taxon>
        <taxon>Mannheimia</taxon>
    </lineage>
</organism>
<evidence type="ECO:0000313" key="3">
    <source>
        <dbReference type="Proteomes" id="UP000254802"/>
    </source>
</evidence>
<sequence length="68" mass="7562">MPLYRLIRNRCRYSLTSIILGQSGGDIDAASIMVKLFFSSKSHAVGILVAIIAMFSTMVLVVKWKKTN</sequence>
<name>A0A378NB42_MANHA</name>